<dbReference type="FunFam" id="3.40.50.300:FF:002586">
    <property type="entry name" value="Putative abc transporter c family member"/>
    <property type="match status" value="1"/>
</dbReference>
<feature type="transmembrane region" description="Helical" evidence="21">
    <location>
        <begin position="406"/>
        <end position="430"/>
    </location>
</feature>
<feature type="transmembrane region" description="Helical" evidence="21">
    <location>
        <begin position="95"/>
        <end position="119"/>
    </location>
</feature>
<evidence type="ECO:0000256" key="19">
    <source>
        <dbReference type="ARBA" id="ARBA00047576"/>
    </source>
</evidence>
<evidence type="ECO:0000256" key="1">
    <source>
        <dbReference type="ARBA" id="ARBA00004128"/>
    </source>
</evidence>
<evidence type="ECO:0000256" key="2">
    <source>
        <dbReference type="ARBA" id="ARBA00009726"/>
    </source>
</evidence>
<comment type="similarity">
    <text evidence="2">Belongs to the ABC transporter superfamily. ABCC family. Conjugate transporter (TC 3.A.1.208) subfamily.</text>
</comment>
<evidence type="ECO:0000256" key="10">
    <source>
        <dbReference type="ARBA" id="ARBA00022989"/>
    </source>
</evidence>
<name>A0A673I1B6_9TELE</name>
<evidence type="ECO:0000256" key="9">
    <source>
        <dbReference type="ARBA" id="ARBA00022967"/>
    </source>
</evidence>
<feature type="transmembrane region" description="Helical" evidence="21">
    <location>
        <begin position="272"/>
        <end position="291"/>
    </location>
</feature>
<dbReference type="GO" id="GO:0015431">
    <property type="term" value="F:ABC-type glutathione S-conjugate transporter activity"/>
    <property type="evidence" value="ECO:0007669"/>
    <property type="project" value="UniProtKB-EC"/>
</dbReference>
<dbReference type="PANTHER" id="PTHR24223">
    <property type="entry name" value="ATP-BINDING CASSETTE SUB-FAMILY C"/>
    <property type="match status" value="1"/>
</dbReference>
<feature type="transmembrane region" description="Helical" evidence="21">
    <location>
        <begin position="437"/>
        <end position="455"/>
    </location>
</feature>
<feature type="transmembrane region" description="Helical" evidence="21">
    <location>
        <begin position="131"/>
        <end position="150"/>
    </location>
</feature>
<dbReference type="InterPro" id="IPR011527">
    <property type="entry name" value="ABC1_TM_dom"/>
</dbReference>
<comment type="catalytic activity">
    <reaction evidence="20">
        <text>2',3'-cGAMP(in) + ATP + H2O = 2',3'-cGAMP(out) + ADP + phosphate + H(+)</text>
        <dbReference type="Rhea" id="RHEA:74887"/>
        <dbReference type="ChEBI" id="CHEBI:15377"/>
        <dbReference type="ChEBI" id="CHEBI:15378"/>
        <dbReference type="ChEBI" id="CHEBI:30616"/>
        <dbReference type="ChEBI" id="CHEBI:43474"/>
        <dbReference type="ChEBI" id="CHEBI:143093"/>
        <dbReference type="ChEBI" id="CHEBI:456216"/>
    </reaction>
</comment>
<dbReference type="GO" id="GO:0000323">
    <property type="term" value="C:lytic vacuole"/>
    <property type="evidence" value="ECO:0007669"/>
    <property type="project" value="UniProtKB-ARBA"/>
</dbReference>
<feature type="transmembrane region" description="Helical" evidence="21">
    <location>
        <begin position="303"/>
        <end position="324"/>
    </location>
</feature>
<evidence type="ECO:0000256" key="13">
    <source>
        <dbReference type="ARBA" id="ARBA00041009"/>
    </source>
</evidence>
<dbReference type="SMART" id="SM00382">
    <property type="entry name" value="AAA"/>
    <property type="match status" value="2"/>
</dbReference>
<feature type="transmembrane region" description="Helical" evidence="21">
    <location>
        <begin position="554"/>
        <end position="578"/>
    </location>
</feature>
<dbReference type="CDD" id="cd03244">
    <property type="entry name" value="ABCC_MRP_domain2"/>
    <property type="match status" value="1"/>
</dbReference>
<evidence type="ECO:0000259" key="23">
    <source>
        <dbReference type="PROSITE" id="PS50929"/>
    </source>
</evidence>
<dbReference type="EC" id="7.6.2.3" evidence="12"/>
<evidence type="ECO:0000256" key="18">
    <source>
        <dbReference type="ARBA" id="ARBA00047523"/>
    </source>
</evidence>
<keyword evidence="8" id="KW-0067">ATP-binding</keyword>
<dbReference type="InterPro" id="IPR003439">
    <property type="entry name" value="ABC_transporter-like_ATP-bd"/>
</dbReference>
<gene>
    <name evidence="24" type="primary">LOC107721490</name>
</gene>
<dbReference type="Pfam" id="PF00664">
    <property type="entry name" value="ABC_membrane"/>
    <property type="match status" value="3"/>
</dbReference>
<evidence type="ECO:0000256" key="20">
    <source>
        <dbReference type="ARBA" id="ARBA00048171"/>
    </source>
</evidence>
<evidence type="ECO:0000256" key="6">
    <source>
        <dbReference type="ARBA" id="ARBA00022737"/>
    </source>
</evidence>
<dbReference type="Proteomes" id="UP000472270">
    <property type="component" value="Unassembled WGS sequence"/>
</dbReference>
<feature type="transmembrane region" description="Helical" evidence="21">
    <location>
        <begin position="156"/>
        <end position="173"/>
    </location>
</feature>
<keyword evidence="7" id="KW-0547">Nucleotide-binding</keyword>
<dbReference type="SUPFAM" id="SSF90123">
    <property type="entry name" value="ABC transporter transmembrane region"/>
    <property type="match status" value="2"/>
</dbReference>
<keyword evidence="6" id="KW-0677">Repeat</keyword>
<comment type="catalytic activity">
    <reaction evidence="17">
        <text>sphing-4-enine 1-phosphate(in) + ATP + H2O = sphing-4-enine 1-phosphate(out) + ADP + phosphate + H(+)</text>
        <dbReference type="Rhea" id="RHEA:38951"/>
        <dbReference type="ChEBI" id="CHEBI:15377"/>
        <dbReference type="ChEBI" id="CHEBI:15378"/>
        <dbReference type="ChEBI" id="CHEBI:30616"/>
        <dbReference type="ChEBI" id="CHEBI:43474"/>
        <dbReference type="ChEBI" id="CHEBI:60119"/>
        <dbReference type="ChEBI" id="CHEBI:456216"/>
    </reaction>
    <physiologicalReaction direction="left-to-right" evidence="17">
        <dbReference type="Rhea" id="RHEA:38952"/>
    </physiologicalReaction>
</comment>
<evidence type="ECO:0000256" key="21">
    <source>
        <dbReference type="SAM" id="Phobius"/>
    </source>
</evidence>
<evidence type="ECO:0000313" key="24">
    <source>
        <dbReference type="Ensembl" id="ENSSRHP00000032650.1"/>
    </source>
</evidence>
<dbReference type="PROSITE" id="PS50929">
    <property type="entry name" value="ABC_TM1F"/>
    <property type="match status" value="2"/>
</dbReference>
<feature type="transmembrane region" description="Helical" evidence="21">
    <location>
        <begin position="931"/>
        <end position="959"/>
    </location>
</feature>
<feature type="domain" description="ABC transporter" evidence="22">
    <location>
        <begin position="1210"/>
        <end position="1426"/>
    </location>
</feature>
<evidence type="ECO:0000256" key="17">
    <source>
        <dbReference type="ARBA" id="ARBA00047354"/>
    </source>
</evidence>
<keyword evidence="9" id="KW-1278">Translocase</keyword>
<evidence type="ECO:0000313" key="25">
    <source>
        <dbReference type="Proteomes" id="UP000472270"/>
    </source>
</evidence>
<dbReference type="GO" id="GO:0016323">
    <property type="term" value="C:basolateral plasma membrane"/>
    <property type="evidence" value="ECO:0007669"/>
    <property type="project" value="TreeGrafter"/>
</dbReference>
<reference evidence="24" key="1">
    <citation type="submission" date="2025-08" db="UniProtKB">
        <authorList>
            <consortium name="Ensembl"/>
        </authorList>
    </citation>
    <scope>IDENTIFICATION</scope>
</reference>
<dbReference type="GO" id="GO:0016887">
    <property type="term" value="F:ATP hydrolysis activity"/>
    <property type="evidence" value="ECO:0007669"/>
    <property type="project" value="InterPro"/>
</dbReference>
<evidence type="ECO:0000256" key="15">
    <source>
        <dbReference type="ARBA" id="ARBA00041913"/>
    </source>
</evidence>
<dbReference type="GO" id="GO:0008559">
    <property type="term" value="F:ABC-type xenobiotic transporter activity"/>
    <property type="evidence" value="ECO:0007669"/>
    <property type="project" value="TreeGrafter"/>
</dbReference>
<comment type="catalytic activity">
    <reaction evidence="19">
        <text>17beta-estradiol 17-O-(beta-D-glucuronate)(in) + ATP + H2O = 17beta-estradiol 17-O-(beta-D-glucuronate)(out) + ADP + phosphate + H(+)</text>
        <dbReference type="Rhea" id="RHEA:60128"/>
        <dbReference type="ChEBI" id="CHEBI:15377"/>
        <dbReference type="ChEBI" id="CHEBI:15378"/>
        <dbReference type="ChEBI" id="CHEBI:30616"/>
        <dbReference type="ChEBI" id="CHEBI:43474"/>
        <dbReference type="ChEBI" id="CHEBI:82961"/>
        <dbReference type="ChEBI" id="CHEBI:456216"/>
    </reaction>
    <physiologicalReaction direction="left-to-right" evidence="19">
        <dbReference type="Rhea" id="RHEA:60129"/>
    </physiologicalReaction>
</comment>
<dbReference type="FunFam" id="3.40.50.300:FF:003492">
    <property type="entry name" value="AGAP012735-PA"/>
    <property type="match status" value="1"/>
</dbReference>
<organism evidence="24 25">
    <name type="scientific">Sinocyclocheilus rhinocerous</name>
    <dbReference type="NCBI Taxonomy" id="307959"/>
    <lineage>
        <taxon>Eukaryota</taxon>
        <taxon>Metazoa</taxon>
        <taxon>Chordata</taxon>
        <taxon>Craniata</taxon>
        <taxon>Vertebrata</taxon>
        <taxon>Euteleostomi</taxon>
        <taxon>Actinopterygii</taxon>
        <taxon>Neopterygii</taxon>
        <taxon>Teleostei</taxon>
        <taxon>Ostariophysi</taxon>
        <taxon>Cypriniformes</taxon>
        <taxon>Cyprinidae</taxon>
        <taxon>Cyprininae</taxon>
        <taxon>Sinocyclocheilus</taxon>
    </lineage>
</organism>
<dbReference type="Gene3D" id="1.20.1560.10">
    <property type="entry name" value="ABC transporter type 1, transmembrane domain"/>
    <property type="match status" value="2"/>
</dbReference>
<reference evidence="24" key="2">
    <citation type="submission" date="2025-09" db="UniProtKB">
        <authorList>
            <consortium name="Ensembl"/>
        </authorList>
    </citation>
    <scope>IDENTIFICATION</scope>
</reference>
<evidence type="ECO:0000256" key="7">
    <source>
        <dbReference type="ARBA" id="ARBA00022741"/>
    </source>
</evidence>
<feature type="transmembrane region" description="Helical" evidence="21">
    <location>
        <begin position="1114"/>
        <end position="1136"/>
    </location>
</feature>
<comment type="catalytic activity">
    <reaction evidence="18">
        <text>leukotriene C4(in) + ATP + H2O = leukotriene C4(out) + ADP + phosphate + H(+)</text>
        <dbReference type="Rhea" id="RHEA:38963"/>
        <dbReference type="ChEBI" id="CHEBI:15377"/>
        <dbReference type="ChEBI" id="CHEBI:15378"/>
        <dbReference type="ChEBI" id="CHEBI:30616"/>
        <dbReference type="ChEBI" id="CHEBI:43474"/>
        <dbReference type="ChEBI" id="CHEBI:57973"/>
        <dbReference type="ChEBI" id="CHEBI:456216"/>
    </reaction>
    <physiologicalReaction direction="left-to-right" evidence="18">
        <dbReference type="Rhea" id="RHEA:38964"/>
    </physiologicalReaction>
</comment>
<dbReference type="FunFam" id="3.40.50.300:FF:000293">
    <property type="entry name" value="ATP binding cassette subfamily C member 1"/>
    <property type="match status" value="1"/>
</dbReference>
<dbReference type="Pfam" id="PF00005">
    <property type="entry name" value="ABC_tran"/>
    <property type="match status" value="2"/>
</dbReference>
<keyword evidence="4" id="KW-0926">Vacuole</keyword>
<evidence type="ECO:0000256" key="8">
    <source>
        <dbReference type="ARBA" id="ARBA00022840"/>
    </source>
</evidence>
<evidence type="ECO:0000256" key="4">
    <source>
        <dbReference type="ARBA" id="ARBA00022554"/>
    </source>
</evidence>
<dbReference type="CDD" id="cd18595">
    <property type="entry name" value="ABC_6TM_MRP1_2_3_6_D1_like"/>
    <property type="match status" value="1"/>
</dbReference>
<evidence type="ECO:0000256" key="12">
    <source>
        <dbReference type="ARBA" id="ARBA00024220"/>
    </source>
</evidence>
<feature type="transmembrane region" description="Helical" evidence="21">
    <location>
        <begin position="884"/>
        <end position="911"/>
    </location>
</feature>
<dbReference type="GO" id="GO:0005524">
    <property type="term" value="F:ATP binding"/>
    <property type="evidence" value="ECO:0007669"/>
    <property type="project" value="UniProtKB-KW"/>
</dbReference>
<evidence type="ECO:0000256" key="3">
    <source>
        <dbReference type="ARBA" id="ARBA00022448"/>
    </source>
</evidence>
<sequence>MKHPFVLSCFQDWNRTWQTHNPDLTPCFQNTVLVWIPCLYLWLFAPFYILYLKRNDRGYICMTHLNRAKTVIGFTLWLICWADVFYSFWERSHGAAIAPVYLVSPTMLGVTMLLATFLIQYERMKGVQSSGVMLNFWLIAIVCPASVNVFKYTTFYIYYTMLLISLILACLSDQPPLFSQAVKDSNPCPESGASFLSRITFWWITGLMVTGYKRPLEEKDLWSLNTEDKSQRVVPQLVRRWDQECNKVKRSEVRSHFFFSSRQLATKMTNPLIGLCFLFRSFFYLRLLIQFVNDSSAPTWHGYFYTTLLFVCTCVQTLILQKYFHVCFVTGMRLRTAIVGAVYRKALVITNAARRTSTVGEIVNLMSVDAQRFMDLITYINMIWSAPLQVILALYFLWQVCAYTKVSWLVCLFHCTSLIPVFIYFLLFCYKNLGPSVLAGVAVMVLMVPVNAVIAMKTKTYQVAQMKSKDNRIKLMNEVLNGIKVLKLYAWELAFKDKVSAIRESELRVLKKTAYLGAVSTFTWVCAPFLVALSTFAVYVLMDEHNILDAQKAFVSLALFNILRFPLNMLPMVISSMVQASVSMKRLRVFLSHEELDEDNVERASLCLFRIHVRIPEGALVAVVGHVGSGKSSLLSALLGEMQKQEGSVSIKGSVAYVPQQAWIQNATLKDNILFGRDAKDSWYQKVVEACALLPDLEILPGGDLTEIGEKGVNLSGGQKQRVSVARAIYCNCAVYLLDDPLSAVDAHVGKHIFEKVIGPQGLLQGRTRVLVTHGLSFLPQADLILVMVDGEITEMGSYTELLGRQGAFAEFLRTYTNTEQEEVEESVGGEAGLLISELLSSGTGKTPQKTEPNDVAAAKKAKSTEAARLTEVKLSVFWEYMKAIGLPLSIFSIFLFFCHHLSSLGSNYWLSLWTDDPVINNTQPNREMRLGVYGALGLTQGIAVFCYSVAVSVGGILASRYLHQTMLYNVLRSPMSFFERTPSGNLVNRFAKETDTIDSVIPSIIKMFMGSMFNVLGSCAVILIATPLVAIIIPPLGLLYFFVQRFYVASSRQLKRLESVSRSPVYTHFNETLLGTSVIRAFGEQQRFIRESDGRVDHNQKAYFPSIVANRWLAVRLEFVGNCIVAFAALFAVMARDSLSPGIMGLSISYALQVTTYLNWLVRMSSELETNIVAVEKVKEYGDTEKEAEWRLEHSTLPAGWPTTGHIEIRNFGLRYREDLELAISDISVNIEGGEKVGIVGRTGAGKSSLTLGLFRIIEAAQGEICVDGVNIAELGLHELRSRITIIPQVPHLNTPKQCWGKLLLKVMHYNISLLRKKVTNYITKLLFMGSNNGIKYLARALLRKTKILVLDEATAAVDLETDNLIQSTIRTQFEDCTVLTIAHRLNTIMDYTRVLVLDKGQMAEFDSPSNLTAKKGIFYKMAKDSGLV</sequence>
<dbReference type="FunFam" id="1.20.1560.10:FF:000020">
    <property type="entry name" value="ABC metal ion transporter"/>
    <property type="match status" value="1"/>
</dbReference>
<dbReference type="Gene3D" id="3.40.50.300">
    <property type="entry name" value="P-loop containing nucleotide triphosphate hydrolases"/>
    <property type="match status" value="3"/>
</dbReference>
<proteinExistence type="inferred from homology"/>
<keyword evidence="3" id="KW-0813">Transport</keyword>
<dbReference type="CDD" id="cd18603">
    <property type="entry name" value="ABC_6TM_MRP1_2_3_6_D2_like"/>
    <property type="match status" value="1"/>
</dbReference>
<feature type="transmembrane region" description="Helical" evidence="21">
    <location>
        <begin position="1016"/>
        <end position="1044"/>
    </location>
</feature>
<feature type="transmembrane region" description="Helical" evidence="21">
    <location>
        <begin position="71"/>
        <end position="89"/>
    </location>
</feature>
<dbReference type="PROSITE" id="PS50893">
    <property type="entry name" value="ABC_TRANSPORTER_2"/>
    <property type="match status" value="2"/>
</dbReference>
<feature type="transmembrane region" description="Helical" evidence="21">
    <location>
        <begin position="32"/>
        <end position="51"/>
    </location>
</feature>
<evidence type="ECO:0000259" key="22">
    <source>
        <dbReference type="PROSITE" id="PS50893"/>
    </source>
</evidence>
<dbReference type="PROSITE" id="PS00211">
    <property type="entry name" value="ABC_TRANSPORTER_1"/>
    <property type="match status" value="1"/>
</dbReference>
<dbReference type="InterPro" id="IPR003593">
    <property type="entry name" value="AAA+_ATPase"/>
</dbReference>
<dbReference type="CDD" id="cd03250">
    <property type="entry name" value="ABCC_MRP_domain1"/>
    <property type="match status" value="1"/>
</dbReference>
<dbReference type="SUPFAM" id="SSF52540">
    <property type="entry name" value="P-loop containing nucleoside triphosphate hydrolases"/>
    <property type="match status" value="2"/>
</dbReference>
<feature type="domain" description="ABC transmembrane type-1" evidence="23">
    <location>
        <begin position="891"/>
        <end position="1171"/>
    </location>
</feature>
<keyword evidence="5 21" id="KW-0812">Transmembrane</keyword>
<dbReference type="InterPro" id="IPR050173">
    <property type="entry name" value="ABC_transporter_C-like"/>
</dbReference>
<evidence type="ECO:0000256" key="5">
    <source>
        <dbReference type="ARBA" id="ARBA00022692"/>
    </source>
</evidence>
<evidence type="ECO:0000256" key="16">
    <source>
        <dbReference type="ARBA" id="ARBA00042274"/>
    </source>
</evidence>
<dbReference type="PANTHER" id="PTHR24223:SF241">
    <property type="entry name" value="MULTIDRUG RESISTANCE-ASSOCIATED PROTEIN 1"/>
    <property type="match status" value="1"/>
</dbReference>
<evidence type="ECO:0000256" key="11">
    <source>
        <dbReference type="ARBA" id="ARBA00023136"/>
    </source>
</evidence>
<accession>A0A673I1B6</accession>
<feature type="domain" description="ABC transporter" evidence="22">
    <location>
        <begin position="591"/>
        <end position="815"/>
    </location>
</feature>
<feature type="domain" description="ABC transmembrane type-1" evidence="23">
    <location>
        <begin position="281"/>
        <end position="579"/>
    </location>
</feature>
<feature type="transmembrane region" description="Helical" evidence="21">
    <location>
        <begin position="376"/>
        <end position="400"/>
    </location>
</feature>
<dbReference type="GO" id="GO:0034634">
    <property type="term" value="F:glutathione transmembrane transporter activity"/>
    <property type="evidence" value="ECO:0007669"/>
    <property type="project" value="TreeGrafter"/>
</dbReference>
<dbReference type="FunFam" id="1.20.1560.10:FF:000001">
    <property type="entry name" value="ATP-binding cassette subfamily C member 1"/>
    <property type="match status" value="1"/>
</dbReference>
<protein>
    <recommendedName>
        <fullName evidence="13">Multidrug resistance-associated protein 1</fullName>
        <ecNumber evidence="12">7.6.2.3</ecNumber>
    </recommendedName>
    <alternativeName>
        <fullName evidence="16">ATP-binding cassette sub-family C member 1</fullName>
    </alternativeName>
    <alternativeName>
        <fullName evidence="15">Glutathione-S-conjugate-translocating ATPase ABCC1</fullName>
    </alternativeName>
    <alternativeName>
        <fullName evidence="14">Leukotriene C(4) transporter</fullName>
    </alternativeName>
</protein>
<keyword evidence="11 21" id="KW-0472">Membrane</keyword>
<dbReference type="InterPro" id="IPR056227">
    <property type="entry name" value="TMD0_ABC"/>
</dbReference>
<comment type="subcellular location">
    <subcellularLocation>
        <location evidence="1">Vacuole membrane</location>
        <topology evidence="1">Multi-pass membrane protein</topology>
    </subcellularLocation>
</comment>
<keyword evidence="10 21" id="KW-1133">Transmembrane helix</keyword>
<dbReference type="InterPro" id="IPR027417">
    <property type="entry name" value="P-loop_NTPase"/>
</dbReference>
<feature type="transmembrane region" description="Helical" evidence="21">
    <location>
        <begin position="515"/>
        <end position="542"/>
    </location>
</feature>
<dbReference type="Ensembl" id="ENSSRHT00000033602.1">
    <property type="protein sequence ID" value="ENSSRHP00000032650.1"/>
    <property type="gene ID" value="ENSSRHG00000010537.1"/>
</dbReference>
<dbReference type="Pfam" id="PF24357">
    <property type="entry name" value="TMD0_ABC"/>
    <property type="match status" value="1"/>
</dbReference>
<dbReference type="InterPro" id="IPR017871">
    <property type="entry name" value="ABC_transporter-like_CS"/>
</dbReference>
<dbReference type="GO" id="GO:0005774">
    <property type="term" value="C:vacuolar membrane"/>
    <property type="evidence" value="ECO:0007669"/>
    <property type="project" value="UniProtKB-SubCell"/>
</dbReference>
<keyword evidence="25" id="KW-1185">Reference proteome</keyword>
<evidence type="ECO:0000256" key="14">
    <source>
        <dbReference type="ARBA" id="ARBA00041345"/>
    </source>
</evidence>
<dbReference type="InterPro" id="IPR036640">
    <property type="entry name" value="ABC1_TM_sf"/>
</dbReference>